<protein>
    <submittedName>
        <fullName evidence="8">Polyamine transporter 3</fullName>
    </submittedName>
</protein>
<feature type="transmembrane region" description="Helical" evidence="6">
    <location>
        <begin position="461"/>
        <end position="482"/>
    </location>
</feature>
<evidence type="ECO:0000256" key="1">
    <source>
        <dbReference type="ARBA" id="ARBA00004141"/>
    </source>
</evidence>
<dbReference type="FunFam" id="1.20.1250.20:FF:000011">
    <property type="entry name" value="MFS multidrug transporter, putative"/>
    <property type="match status" value="1"/>
</dbReference>
<dbReference type="eggNOG" id="KOG0255">
    <property type="taxonomic scope" value="Eukaryota"/>
</dbReference>
<sequence>MASLADGQQTHGEKAEHKHDKDEKANEEKSEAIKVDAELTPSITLDEHENPKNWTLARKWKAVFAISSFVLMSPLSSTIVAPGLEIISTDLNITTPAEQTMVVSIFVLGFAFGPLIASPLSEIYGRVRVVQSWNLLYLIFNTGCGAANSKETLLVLRFISGFFGSATLGIGGGTLSDLFTADDRGKAVAIYSLAPLVGPVLGPIMGGLIAQHAHWSWVFYSASILDAVVQLLGILFLEETYAPVLLRRKQARLQITPAVTMVQAIRQVRDRLSANLGRAIRLLLTQPIVQVLALYNAFLYGIIFILYATFPELWTEIYHQSTSIAGLHYISMAVGTAFASEVCTHINDRIFASLKKKNGGTTKPEFRIPIMAPATVLLSVGLFWYGWSAQKKLHWIMPDIGSAFFMAGAVVCGICVNAYIIDTYGKYSASALAAVAILRSLAAFAFPLFAPYVYIALGYGWTGSLLGFCGLGIGLPAVLLLWKFGKALRRQSPFAANKEDD</sequence>
<dbReference type="VEuPathDB" id="FungiDB:MCYG_01976"/>
<evidence type="ECO:0000256" key="6">
    <source>
        <dbReference type="SAM" id="Phobius"/>
    </source>
</evidence>
<accession>C5FIR6</accession>
<dbReference type="CDD" id="cd17323">
    <property type="entry name" value="MFS_Tpo1_MDR_like"/>
    <property type="match status" value="1"/>
</dbReference>
<feature type="domain" description="Major facilitator superfamily (MFS) profile" evidence="7">
    <location>
        <begin position="62"/>
        <end position="501"/>
    </location>
</feature>
<dbReference type="SUPFAM" id="SSF103473">
    <property type="entry name" value="MFS general substrate transporter"/>
    <property type="match status" value="1"/>
</dbReference>
<feature type="region of interest" description="Disordered" evidence="5">
    <location>
        <begin position="1"/>
        <end position="33"/>
    </location>
</feature>
<feature type="transmembrane region" description="Helical" evidence="6">
    <location>
        <begin position="217"/>
        <end position="237"/>
    </location>
</feature>
<feature type="transmembrane region" description="Helical" evidence="6">
    <location>
        <begin position="188"/>
        <end position="211"/>
    </location>
</feature>
<keyword evidence="2 6" id="KW-0812">Transmembrane</keyword>
<dbReference type="GO" id="GO:0022857">
    <property type="term" value="F:transmembrane transporter activity"/>
    <property type="evidence" value="ECO:0007669"/>
    <property type="project" value="InterPro"/>
</dbReference>
<keyword evidence="4 6" id="KW-0472">Membrane</keyword>
<dbReference type="PROSITE" id="PS50850">
    <property type="entry name" value="MFS"/>
    <property type="match status" value="1"/>
</dbReference>
<dbReference type="InterPro" id="IPR036259">
    <property type="entry name" value="MFS_trans_sf"/>
</dbReference>
<dbReference type="PANTHER" id="PTHR23502">
    <property type="entry name" value="MAJOR FACILITATOR SUPERFAMILY"/>
    <property type="match status" value="1"/>
</dbReference>
<dbReference type="InterPro" id="IPR011701">
    <property type="entry name" value="MFS"/>
</dbReference>
<feature type="transmembrane region" description="Helical" evidence="6">
    <location>
        <begin position="132"/>
        <end position="148"/>
    </location>
</feature>
<gene>
    <name evidence="8" type="ORF">MCYG_01976</name>
</gene>
<evidence type="ECO:0000313" key="9">
    <source>
        <dbReference type="Proteomes" id="UP000002035"/>
    </source>
</evidence>
<dbReference type="EMBL" id="DS995702">
    <property type="protein sequence ID" value="EEQ29157.1"/>
    <property type="molecule type" value="Genomic_DNA"/>
</dbReference>
<dbReference type="HOGENOM" id="CLU_008455_1_3_1"/>
<evidence type="ECO:0000256" key="5">
    <source>
        <dbReference type="SAM" id="MobiDB-lite"/>
    </source>
</evidence>
<feature type="transmembrane region" description="Helical" evidence="6">
    <location>
        <begin position="62"/>
        <end position="81"/>
    </location>
</feature>
<feature type="transmembrane region" description="Helical" evidence="6">
    <location>
        <begin position="288"/>
        <end position="307"/>
    </location>
</feature>
<dbReference type="STRING" id="554155.C5FIR6"/>
<dbReference type="Pfam" id="PF07690">
    <property type="entry name" value="MFS_1"/>
    <property type="match status" value="1"/>
</dbReference>
<dbReference type="GO" id="GO:0016020">
    <property type="term" value="C:membrane"/>
    <property type="evidence" value="ECO:0007669"/>
    <property type="project" value="UniProtKB-SubCell"/>
</dbReference>
<feature type="transmembrane region" description="Helical" evidence="6">
    <location>
        <begin position="154"/>
        <end position="176"/>
    </location>
</feature>
<feature type="transmembrane region" description="Helical" evidence="6">
    <location>
        <begin position="368"/>
        <end position="388"/>
    </location>
</feature>
<name>C5FIR6_ARTOC</name>
<dbReference type="RefSeq" id="XP_002849042.1">
    <property type="nucleotide sequence ID" value="XM_002848996.1"/>
</dbReference>
<dbReference type="Gene3D" id="1.20.1250.20">
    <property type="entry name" value="MFS general substrate transporter like domains"/>
    <property type="match status" value="1"/>
</dbReference>
<keyword evidence="3 6" id="KW-1133">Transmembrane helix</keyword>
<dbReference type="OMA" id="ICFMSPL"/>
<comment type="subcellular location">
    <subcellularLocation>
        <location evidence="1">Membrane</location>
        <topology evidence="1">Multi-pass membrane protein</topology>
    </subcellularLocation>
</comment>
<feature type="transmembrane region" description="Helical" evidence="6">
    <location>
        <begin position="101"/>
        <end position="120"/>
    </location>
</feature>
<keyword evidence="9" id="KW-1185">Reference proteome</keyword>
<dbReference type="PANTHER" id="PTHR23502:SF60">
    <property type="entry name" value="MAJOR FACILITATOR SUPERFAMILY (MFS) PROFILE DOMAIN-CONTAINING PROTEIN-RELATED"/>
    <property type="match status" value="1"/>
</dbReference>
<evidence type="ECO:0000256" key="2">
    <source>
        <dbReference type="ARBA" id="ARBA00022692"/>
    </source>
</evidence>
<reference evidence="9" key="1">
    <citation type="journal article" date="2012" name="MBio">
        <title>Comparative genome analysis of Trichophyton rubrum and related dermatophytes reveals candidate genes involved in infection.</title>
        <authorList>
            <person name="Martinez D.A."/>
            <person name="Oliver B.G."/>
            <person name="Graeser Y."/>
            <person name="Goldberg J.M."/>
            <person name="Li W."/>
            <person name="Martinez-Rossi N.M."/>
            <person name="Monod M."/>
            <person name="Shelest E."/>
            <person name="Barton R.C."/>
            <person name="Birch E."/>
            <person name="Brakhage A.A."/>
            <person name="Chen Z."/>
            <person name="Gurr S.J."/>
            <person name="Heiman D."/>
            <person name="Heitman J."/>
            <person name="Kosti I."/>
            <person name="Rossi A."/>
            <person name="Saif S."/>
            <person name="Samalova M."/>
            <person name="Saunders C.W."/>
            <person name="Shea T."/>
            <person name="Summerbell R.C."/>
            <person name="Xu J."/>
            <person name="Young S."/>
            <person name="Zeng Q."/>
            <person name="Birren B.W."/>
            <person name="Cuomo C.A."/>
            <person name="White T.C."/>
        </authorList>
    </citation>
    <scope>NUCLEOTIDE SEQUENCE [LARGE SCALE GENOMIC DNA]</scope>
    <source>
        <strain evidence="9">ATCC MYA-4605 / CBS 113480</strain>
    </source>
</reference>
<feature type="transmembrane region" description="Helical" evidence="6">
    <location>
        <begin position="327"/>
        <end position="347"/>
    </location>
</feature>
<feature type="transmembrane region" description="Helical" evidence="6">
    <location>
        <begin position="400"/>
        <end position="420"/>
    </location>
</feature>
<feature type="compositionally biased region" description="Basic and acidic residues" evidence="5">
    <location>
        <begin position="11"/>
        <end position="33"/>
    </location>
</feature>
<dbReference type="InterPro" id="IPR020846">
    <property type="entry name" value="MFS_dom"/>
</dbReference>
<proteinExistence type="predicted"/>
<dbReference type="OrthoDB" id="6770063at2759"/>
<feature type="compositionally biased region" description="Polar residues" evidence="5">
    <location>
        <begin position="1"/>
        <end position="10"/>
    </location>
</feature>
<feature type="transmembrane region" description="Helical" evidence="6">
    <location>
        <begin position="432"/>
        <end position="455"/>
    </location>
</feature>
<dbReference type="AlphaFoldDB" id="C5FIR6"/>
<evidence type="ECO:0000313" key="8">
    <source>
        <dbReference type="EMBL" id="EEQ29157.1"/>
    </source>
</evidence>
<evidence type="ECO:0000259" key="7">
    <source>
        <dbReference type="PROSITE" id="PS50850"/>
    </source>
</evidence>
<dbReference type="GeneID" id="9229094"/>
<dbReference type="Proteomes" id="UP000002035">
    <property type="component" value="Unassembled WGS sequence"/>
</dbReference>
<evidence type="ECO:0000256" key="3">
    <source>
        <dbReference type="ARBA" id="ARBA00022989"/>
    </source>
</evidence>
<organism evidence="8 9">
    <name type="scientific">Arthroderma otae (strain ATCC MYA-4605 / CBS 113480)</name>
    <name type="common">Microsporum canis</name>
    <dbReference type="NCBI Taxonomy" id="554155"/>
    <lineage>
        <taxon>Eukaryota</taxon>
        <taxon>Fungi</taxon>
        <taxon>Dikarya</taxon>
        <taxon>Ascomycota</taxon>
        <taxon>Pezizomycotina</taxon>
        <taxon>Eurotiomycetes</taxon>
        <taxon>Eurotiomycetidae</taxon>
        <taxon>Onygenales</taxon>
        <taxon>Arthrodermataceae</taxon>
        <taxon>Microsporum</taxon>
    </lineage>
</organism>
<evidence type="ECO:0000256" key="4">
    <source>
        <dbReference type="ARBA" id="ARBA00023136"/>
    </source>
</evidence>